<dbReference type="EMBL" id="PRDW01000018">
    <property type="protein sequence ID" value="PPB81903.1"/>
    <property type="molecule type" value="Genomic_DNA"/>
</dbReference>
<evidence type="ECO:0000313" key="2">
    <source>
        <dbReference type="Proteomes" id="UP000243096"/>
    </source>
</evidence>
<dbReference type="RefSeq" id="WP_104078384.1">
    <property type="nucleotide sequence ID" value="NZ_CP062179.1"/>
</dbReference>
<name>A0A2P5K731_9BURK</name>
<keyword evidence="2" id="KW-1185">Reference proteome</keyword>
<dbReference type="AlphaFoldDB" id="A0A2P5K731"/>
<gene>
    <name evidence="1" type="ORF">B0O95_11819</name>
</gene>
<dbReference type="Proteomes" id="UP000243096">
    <property type="component" value="Unassembled WGS sequence"/>
</dbReference>
<protein>
    <submittedName>
        <fullName evidence="1">Uncharacterized protein</fullName>
    </submittedName>
</protein>
<sequence length="141" mass="14863">MRANNTARPLVQPTQSVKALKERFSAGKVPAQQDYYDLITLASTAYALVGGDGSKPGAGLALDEHNALSLQLSTAEGEGGLTVEANGVGVALDPASGLRFNEGQLGIEPTHLLSVESFSSLSQDELRQIYWLLAKAGLRHS</sequence>
<reference evidence="1 2" key="1">
    <citation type="submission" date="2018-01" db="EMBL/GenBank/DDBJ databases">
        <title>Genomic Encyclopedia of Type Strains, Phase III (KMG-III): the genomes of soil and plant-associated and newly described type strains.</title>
        <authorList>
            <person name="Whitman W."/>
        </authorList>
    </citation>
    <scope>NUCLEOTIDE SEQUENCE [LARGE SCALE GENOMIC DNA]</scope>
    <source>
        <strain evidence="1 2">HKI456</strain>
    </source>
</reference>
<organism evidence="1 2">
    <name type="scientific">Mycetohabitans endofungorum</name>
    <dbReference type="NCBI Taxonomy" id="417203"/>
    <lineage>
        <taxon>Bacteria</taxon>
        <taxon>Pseudomonadati</taxon>
        <taxon>Pseudomonadota</taxon>
        <taxon>Betaproteobacteria</taxon>
        <taxon>Burkholderiales</taxon>
        <taxon>Burkholderiaceae</taxon>
        <taxon>Mycetohabitans</taxon>
    </lineage>
</organism>
<evidence type="ECO:0000313" key="1">
    <source>
        <dbReference type="EMBL" id="PPB81903.1"/>
    </source>
</evidence>
<accession>A0A2P5K731</accession>
<comment type="caution">
    <text evidence="1">The sequence shown here is derived from an EMBL/GenBank/DDBJ whole genome shotgun (WGS) entry which is preliminary data.</text>
</comment>
<proteinExistence type="predicted"/>